<gene>
    <name evidence="2" type="ORF">EG028_02220</name>
</gene>
<organism evidence="2 3">
    <name type="scientific">Chitinophaga barathri</name>
    <dbReference type="NCBI Taxonomy" id="1647451"/>
    <lineage>
        <taxon>Bacteria</taxon>
        <taxon>Pseudomonadati</taxon>
        <taxon>Bacteroidota</taxon>
        <taxon>Chitinophagia</taxon>
        <taxon>Chitinophagales</taxon>
        <taxon>Chitinophagaceae</taxon>
        <taxon>Chitinophaga</taxon>
    </lineage>
</organism>
<keyword evidence="1" id="KW-0812">Transmembrane</keyword>
<comment type="caution">
    <text evidence="2">The sequence shown here is derived from an EMBL/GenBank/DDBJ whole genome shotgun (WGS) entry which is preliminary data.</text>
</comment>
<evidence type="ECO:0000313" key="3">
    <source>
        <dbReference type="Proteomes" id="UP000279089"/>
    </source>
</evidence>
<protein>
    <submittedName>
        <fullName evidence="2">Uncharacterized protein</fullName>
    </submittedName>
</protein>
<sequence length="235" mass="26156">MAEHWQTILLERYGWYYSANFDAAGMPNNVDIHTHGLFERFNHYDLQICLPVTAGELELVNGLFGIVVDEIALGNRFLPGIPYLGLLAAPVAVSFAMASVAGRRYLRIIYPDIDGEVTAFPFCTQSTQLTDHRPLLPVFHEPGDIVDIGDVAHFILALNTAHGLVYRTGLELATFCLPGEEEPAFGWGAVERLEAVLHKCREICGVEFDMDKIAIQMEVVRKAMLPVSWLVEKGL</sequence>
<dbReference type="AlphaFoldDB" id="A0A3N4MGF5"/>
<evidence type="ECO:0000256" key="1">
    <source>
        <dbReference type="SAM" id="Phobius"/>
    </source>
</evidence>
<feature type="transmembrane region" description="Helical" evidence="1">
    <location>
        <begin position="81"/>
        <end position="101"/>
    </location>
</feature>
<evidence type="ECO:0000313" key="2">
    <source>
        <dbReference type="EMBL" id="RPD43132.1"/>
    </source>
</evidence>
<keyword evidence="1" id="KW-0472">Membrane</keyword>
<dbReference type="Proteomes" id="UP000279089">
    <property type="component" value="Unassembled WGS sequence"/>
</dbReference>
<name>A0A3N4MGF5_9BACT</name>
<accession>A0A3N4MGF5</accession>
<dbReference type="RefSeq" id="WP_123864520.1">
    <property type="nucleotide sequence ID" value="NZ_QXZY01000001.1"/>
</dbReference>
<dbReference type="EMBL" id="RMBX01000001">
    <property type="protein sequence ID" value="RPD43132.1"/>
    <property type="molecule type" value="Genomic_DNA"/>
</dbReference>
<keyword evidence="3" id="KW-1185">Reference proteome</keyword>
<proteinExistence type="predicted"/>
<reference evidence="3" key="1">
    <citation type="submission" date="2018-11" db="EMBL/GenBank/DDBJ databases">
        <title>Chitinophaga lutea sp.nov., isolate from arsenic contaminated soil.</title>
        <authorList>
            <person name="Zong Y."/>
        </authorList>
    </citation>
    <scope>NUCLEOTIDE SEQUENCE [LARGE SCALE GENOMIC DNA]</scope>
    <source>
        <strain evidence="3">YLT18</strain>
    </source>
</reference>
<keyword evidence="1" id="KW-1133">Transmembrane helix</keyword>